<accession>A0ABP0HCL1</accession>
<dbReference type="PROSITE" id="PS50109">
    <property type="entry name" value="HIS_KIN"/>
    <property type="match status" value="1"/>
</dbReference>
<evidence type="ECO:0000313" key="6">
    <source>
        <dbReference type="EMBL" id="CAK8987513.1"/>
    </source>
</evidence>
<dbReference type="InterPro" id="IPR036097">
    <property type="entry name" value="HisK_dim/P_sf"/>
</dbReference>
<evidence type="ECO:0000256" key="4">
    <source>
        <dbReference type="ARBA" id="ARBA00022777"/>
    </source>
</evidence>
<dbReference type="EMBL" id="CAXAMN010000292">
    <property type="protein sequence ID" value="CAK8987513.1"/>
    <property type="molecule type" value="Genomic_DNA"/>
</dbReference>
<dbReference type="SMART" id="SM00388">
    <property type="entry name" value="HisKA"/>
    <property type="match status" value="1"/>
</dbReference>
<dbReference type="EC" id="2.7.13.3" evidence="2"/>
<comment type="catalytic activity">
    <reaction evidence="1">
        <text>ATP + protein L-histidine = ADP + protein N-phospho-L-histidine.</text>
        <dbReference type="EC" id="2.7.13.3"/>
    </reaction>
</comment>
<evidence type="ECO:0000259" key="5">
    <source>
        <dbReference type="PROSITE" id="PS50109"/>
    </source>
</evidence>
<comment type="caution">
    <text evidence="6">The sequence shown here is derived from an EMBL/GenBank/DDBJ whole genome shotgun (WGS) entry which is preliminary data.</text>
</comment>
<proteinExistence type="predicted"/>
<dbReference type="CDD" id="cd00075">
    <property type="entry name" value="HATPase"/>
    <property type="match status" value="1"/>
</dbReference>
<keyword evidence="4" id="KW-0418">Kinase</keyword>
<evidence type="ECO:0000256" key="2">
    <source>
        <dbReference type="ARBA" id="ARBA00012438"/>
    </source>
</evidence>
<dbReference type="Pfam" id="PF00512">
    <property type="entry name" value="HisKA"/>
    <property type="match status" value="1"/>
</dbReference>
<dbReference type="InterPro" id="IPR003594">
    <property type="entry name" value="HATPase_dom"/>
</dbReference>
<keyword evidence="7" id="KW-1185">Reference proteome</keyword>
<dbReference type="Gene3D" id="3.30.450.20">
    <property type="entry name" value="PAS domain"/>
    <property type="match status" value="1"/>
</dbReference>
<dbReference type="InterPro" id="IPR036890">
    <property type="entry name" value="HATPase_C_sf"/>
</dbReference>
<dbReference type="PANTHER" id="PTHR43047:SF72">
    <property type="entry name" value="OSMOSENSING HISTIDINE PROTEIN KINASE SLN1"/>
    <property type="match status" value="1"/>
</dbReference>
<evidence type="ECO:0000256" key="3">
    <source>
        <dbReference type="ARBA" id="ARBA00022679"/>
    </source>
</evidence>
<dbReference type="InterPro" id="IPR005467">
    <property type="entry name" value="His_kinase_dom"/>
</dbReference>
<feature type="domain" description="Histidine kinase" evidence="5">
    <location>
        <begin position="367"/>
        <end position="563"/>
    </location>
</feature>
<dbReference type="CDD" id="cd00082">
    <property type="entry name" value="HisKA"/>
    <property type="match status" value="1"/>
</dbReference>
<dbReference type="InterPro" id="IPR003661">
    <property type="entry name" value="HisK_dim/P_dom"/>
</dbReference>
<name>A0ABP0HCL1_9DINO</name>
<dbReference type="Pfam" id="PF02518">
    <property type="entry name" value="HATPase_c"/>
    <property type="match status" value="1"/>
</dbReference>
<dbReference type="SUPFAM" id="SSF55874">
    <property type="entry name" value="ATPase domain of HSP90 chaperone/DNA topoisomerase II/histidine kinase"/>
    <property type="match status" value="1"/>
</dbReference>
<organism evidence="6 7">
    <name type="scientific">Durusdinium trenchii</name>
    <dbReference type="NCBI Taxonomy" id="1381693"/>
    <lineage>
        <taxon>Eukaryota</taxon>
        <taxon>Sar</taxon>
        <taxon>Alveolata</taxon>
        <taxon>Dinophyceae</taxon>
        <taxon>Suessiales</taxon>
        <taxon>Symbiodiniaceae</taxon>
        <taxon>Durusdinium</taxon>
    </lineage>
</organism>
<evidence type="ECO:0000256" key="1">
    <source>
        <dbReference type="ARBA" id="ARBA00000085"/>
    </source>
</evidence>
<dbReference type="Proteomes" id="UP001642484">
    <property type="component" value="Unassembled WGS sequence"/>
</dbReference>
<sequence length="588" mass="66497">MPSALKARAGKPSVTEMKSQLAGLRKPLASTMEALYSKYHQICLAEDPPLQELPVKEDGINWKALILSLPTPENTKVLGCGIRRVLFKRADCIYDGIYRFHVERRDLTQAMFEFRDAYDDPYHHYKDKSFKDDVDTALRAAILPHIVQFKELHCKDSQMELVSHISGIALPWEKAVVQHFPVTFRVLLDAFLNENQIELESIKLEFCEDHGYKLKDPVLLDKWRLFHRSHAQYRIISTDEAMEQEQILNRHHPGPVKRPVKAGVNTVGPWVDEVQRSGQRIPQHGTCATDAAAVQVARVLKEAIEEGKSKADLEVMVESRYQDSVVLLLSCTPRMGRDDAIAGAICIGQDITRMKELDVKRSNIAATVTHELRSPLHGIIGLSEQLVSTGASDTLKRLRLRISHCARRLLDLVMNIMDLSTLVQSKRLRLARDPVQMGKLIEEVQVLLSSAVDKAPWTRRLLPEAKRPIKKDTVRLIIDVPDQLPIIEADAHRCMQMLYNLVTNAFKYTKEGVVEVMARADDAKEILTVHVRDTGRDQDDNRQFEGMGLGLAISREVAVKHGGPWMGGGRVFFPARDHDMTTMTTGQR</sequence>
<keyword evidence="3" id="KW-0808">Transferase</keyword>
<reference evidence="6 7" key="1">
    <citation type="submission" date="2024-02" db="EMBL/GenBank/DDBJ databases">
        <authorList>
            <person name="Chen Y."/>
            <person name="Shah S."/>
            <person name="Dougan E. K."/>
            <person name="Thang M."/>
            <person name="Chan C."/>
        </authorList>
    </citation>
    <scope>NUCLEOTIDE SEQUENCE [LARGE SCALE GENOMIC DNA]</scope>
</reference>
<protein>
    <recommendedName>
        <fullName evidence="2">histidine kinase</fullName>
        <ecNumber evidence="2">2.7.13.3</ecNumber>
    </recommendedName>
</protein>
<dbReference type="SMART" id="SM00387">
    <property type="entry name" value="HATPase_c"/>
    <property type="match status" value="1"/>
</dbReference>
<gene>
    <name evidence="6" type="ORF">CCMP2556_LOCUS899</name>
</gene>
<dbReference type="SUPFAM" id="SSF47384">
    <property type="entry name" value="Homodimeric domain of signal transducing histidine kinase"/>
    <property type="match status" value="1"/>
</dbReference>
<evidence type="ECO:0000313" key="7">
    <source>
        <dbReference type="Proteomes" id="UP001642484"/>
    </source>
</evidence>
<dbReference type="PANTHER" id="PTHR43047">
    <property type="entry name" value="TWO-COMPONENT HISTIDINE PROTEIN KINASE"/>
    <property type="match status" value="1"/>
</dbReference>
<dbReference type="Gene3D" id="3.30.565.10">
    <property type="entry name" value="Histidine kinase-like ATPase, C-terminal domain"/>
    <property type="match status" value="1"/>
</dbReference>
<dbReference type="Gene3D" id="1.10.287.130">
    <property type="match status" value="1"/>
</dbReference>